<dbReference type="Pfam" id="PF22148">
    <property type="entry name" value="Fervidolysin_NPro-like"/>
    <property type="match status" value="1"/>
</dbReference>
<keyword evidence="4 6" id="KW-0720">Serine protease</keyword>
<evidence type="ECO:0000313" key="12">
    <source>
        <dbReference type="EMBL" id="MCB5446310.1"/>
    </source>
</evidence>
<evidence type="ECO:0000313" key="13">
    <source>
        <dbReference type="EMBL" id="VYU29361.1"/>
    </source>
</evidence>
<dbReference type="PROSITE" id="PS00137">
    <property type="entry name" value="SUBTILASE_HIS"/>
    <property type="match status" value="1"/>
</dbReference>
<dbReference type="Pfam" id="PF00082">
    <property type="entry name" value="Peptidase_S8"/>
    <property type="match status" value="1"/>
</dbReference>
<dbReference type="Proteomes" id="UP001299409">
    <property type="component" value="Unassembled WGS sequence"/>
</dbReference>
<dbReference type="InterPro" id="IPR036852">
    <property type="entry name" value="Peptidase_S8/S53_dom_sf"/>
</dbReference>
<dbReference type="PROSITE" id="PS51892">
    <property type="entry name" value="SUBTILASE"/>
    <property type="match status" value="1"/>
</dbReference>
<dbReference type="InterPro" id="IPR015500">
    <property type="entry name" value="Peptidase_S8_subtilisin-rel"/>
</dbReference>
<keyword evidence="3 6" id="KW-0378">Hydrolase</keyword>
<protein>
    <submittedName>
        <fullName evidence="12">S8 family serine peptidase</fullName>
    </submittedName>
    <submittedName>
        <fullName evidence="13">Thermophilic serine proteinase</fullName>
        <ecNumber evidence="13">3.4.21.-</ecNumber>
    </submittedName>
</protein>
<feature type="active site" description="Charge relay system" evidence="5 6">
    <location>
        <position position="256"/>
    </location>
</feature>
<evidence type="ECO:0000256" key="6">
    <source>
        <dbReference type="PROSITE-ProRule" id="PRU01240"/>
    </source>
</evidence>
<dbReference type="SUPFAM" id="SSF52743">
    <property type="entry name" value="Subtilisin-like"/>
    <property type="match status" value="1"/>
</dbReference>
<dbReference type="InterPro" id="IPR041498">
    <property type="entry name" value="Big_6"/>
</dbReference>
<evidence type="ECO:0000256" key="2">
    <source>
        <dbReference type="ARBA" id="ARBA00022670"/>
    </source>
</evidence>
<feature type="domain" description="Bacterial Ig" evidence="10">
    <location>
        <begin position="527"/>
        <end position="591"/>
    </location>
</feature>
<dbReference type="InterPro" id="IPR000209">
    <property type="entry name" value="Peptidase_S8/S53_dom"/>
</dbReference>
<evidence type="ECO:0000313" key="14">
    <source>
        <dbReference type="Proteomes" id="UP001299409"/>
    </source>
</evidence>
<dbReference type="PROSITE" id="PS00138">
    <property type="entry name" value="SUBTILASE_SER"/>
    <property type="match status" value="1"/>
</dbReference>
<dbReference type="EMBL" id="JAJBMB010000007">
    <property type="protein sequence ID" value="MCB5446310.1"/>
    <property type="molecule type" value="Genomic_DNA"/>
</dbReference>
<dbReference type="RefSeq" id="WP_048925614.1">
    <property type="nucleotide sequence ID" value="NZ_CACRUE010000033.1"/>
</dbReference>
<sequence length="691" mass="76096">MILRKKCLSLFLSLSLVLPNLAPIYSYAEEATSINREEQKIKSENSQKEKVSKQLDEKFDLNDVSGDYAAEQINKYKLQDNFEYAVKEVLNYYYDEDKKDEISSFENTIDSRANNLIKDYKEASQERSEDDSDLGYKSGQVIVEFKSNIDKSLKEDVANNLDGEIKELQNGDIGVIDISNSDTIDKALENYEDNYFIESVQPNFVYKSQSSKTSNTTSTNDKYSSRQYYLEKLKIYDAWDYLKDFKTSKVKVAVIDTGLDVNHKDIKDNLYLGVDAENNYAELTRDHWHHGTHVSGIIAASTNNSIGVAGIGNNMVDLMAINVFFGEGSDTEAYTTDIIKGYNYAVKNGAKVINMSLGRLVDDNDYDDIDKQYDSILEKAINEAYDKGIVTVCAAGNESSSMKSYPSDFEACISVINIDKSNQKAYDSNYGTKKDISAYGVDIYSTVPGDKYRYESGTSMAAPIVSGIVALMKSKCPNASVDDIKSALYSSADDIGKKGKDVYTGYGRVNALKAVKAVNNLKTSMKKPTINTLKASDTYITGTASNGSDIRVYNSKGSVIARGVASTSTGKYKIKIAKQTAGTTVKVVALKPGYYSKQATKIVSKAALKKFSSSLTAKSNIYSTTTKITGTGAKGATIRAYVKGKQIGKSTTVNSSGKYTLTIPKQKKKTVITIKMSKSGYSTKSITRTVK</sequence>
<dbReference type="PANTHER" id="PTHR43806">
    <property type="entry name" value="PEPTIDASE S8"/>
    <property type="match status" value="1"/>
</dbReference>
<comment type="similarity">
    <text evidence="1 6 7">Belongs to the peptidase S8 family.</text>
</comment>
<dbReference type="Gene3D" id="2.60.40.10">
    <property type="entry name" value="Immunoglobulins"/>
    <property type="match status" value="1"/>
</dbReference>
<feature type="active site" description="Charge relay system" evidence="5 6">
    <location>
        <position position="290"/>
    </location>
</feature>
<evidence type="ECO:0000259" key="10">
    <source>
        <dbReference type="Pfam" id="PF17936"/>
    </source>
</evidence>
<dbReference type="InterPro" id="IPR023828">
    <property type="entry name" value="Peptidase_S8_Ser-AS"/>
</dbReference>
<reference evidence="12 14" key="2">
    <citation type="submission" date="2021-10" db="EMBL/GenBank/DDBJ databases">
        <title>Collection of gut derived symbiotic bacterial strains cultured from healthy donors.</title>
        <authorList>
            <person name="Lin H."/>
            <person name="Littmann E."/>
            <person name="Claire K."/>
            <person name="Pamer E."/>
        </authorList>
    </citation>
    <scope>NUCLEOTIDE SEQUENCE [LARGE SCALE GENOMIC DNA]</scope>
    <source>
        <strain evidence="12 14">MSK.17.68</strain>
    </source>
</reference>
<dbReference type="Pfam" id="PF17936">
    <property type="entry name" value="Big_6"/>
    <property type="match status" value="1"/>
</dbReference>
<evidence type="ECO:0000256" key="1">
    <source>
        <dbReference type="ARBA" id="ARBA00011073"/>
    </source>
</evidence>
<dbReference type="EC" id="3.4.21.-" evidence="13"/>
<dbReference type="InterPro" id="IPR013783">
    <property type="entry name" value="Ig-like_fold"/>
</dbReference>
<dbReference type="InterPro" id="IPR050131">
    <property type="entry name" value="Peptidase_S8_subtilisin-like"/>
</dbReference>
<keyword evidence="8" id="KW-0732">Signal</keyword>
<organism evidence="13">
    <name type="scientific">Intestinibacter bartlettii</name>
    <dbReference type="NCBI Taxonomy" id="261299"/>
    <lineage>
        <taxon>Bacteria</taxon>
        <taxon>Bacillati</taxon>
        <taxon>Bacillota</taxon>
        <taxon>Clostridia</taxon>
        <taxon>Peptostreptococcales</taxon>
        <taxon>Peptostreptococcaceae</taxon>
        <taxon>Intestinibacter</taxon>
    </lineage>
</organism>
<evidence type="ECO:0000259" key="9">
    <source>
        <dbReference type="Pfam" id="PF00082"/>
    </source>
</evidence>
<dbReference type="GO" id="GO:0006508">
    <property type="term" value="P:proteolysis"/>
    <property type="evidence" value="ECO:0007669"/>
    <property type="project" value="UniProtKB-KW"/>
</dbReference>
<evidence type="ECO:0000256" key="8">
    <source>
        <dbReference type="SAM" id="SignalP"/>
    </source>
</evidence>
<evidence type="ECO:0000259" key="11">
    <source>
        <dbReference type="Pfam" id="PF22148"/>
    </source>
</evidence>
<evidence type="ECO:0000256" key="4">
    <source>
        <dbReference type="ARBA" id="ARBA00022825"/>
    </source>
</evidence>
<keyword evidence="14" id="KW-1185">Reference proteome</keyword>
<dbReference type="GO" id="GO:0004252">
    <property type="term" value="F:serine-type endopeptidase activity"/>
    <property type="evidence" value="ECO:0007669"/>
    <property type="project" value="UniProtKB-UniRule"/>
</dbReference>
<reference evidence="13" key="1">
    <citation type="submission" date="2019-11" db="EMBL/GenBank/DDBJ databases">
        <authorList>
            <person name="Feng L."/>
        </authorList>
    </citation>
    <scope>NUCLEOTIDE SEQUENCE</scope>
    <source>
        <strain evidence="13">IbartlettiiLFYP30</strain>
    </source>
</reference>
<proteinExistence type="inferred from homology"/>
<feature type="active site" description="Charge relay system" evidence="5 6">
    <location>
        <position position="459"/>
    </location>
</feature>
<name>A0A6N3DRV2_9FIRM</name>
<gene>
    <name evidence="13" type="ORF">IBLFYP30_02268</name>
    <name evidence="12" type="ORF">LIP50_08870</name>
</gene>
<dbReference type="EMBL" id="CACRUE010000033">
    <property type="protein sequence ID" value="VYU29361.1"/>
    <property type="molecule type" value="Genomic_DNA"/>
</dbReference>
<dbReference type="InterPro" id="IPR022398">
    <property type="entry name" value="Peptidase_S8_His-AS"/>
</dbReference>
<dbReference type="PROSITE" id="PS00136">
    <property type="entry name" value="SUBTILASE_ASP"/>
    <property type="match status" value="1"/>
</dbReference>
<evidence type="ECO:0000256" key="3">
    <source>
        <dbReference type="ARBA" id="ARBA00022801"/>
    </source>
</evidence>
<evidence type="ECO:0000256" key="7">
    <source>
        <dbReference type="RuleBase" id="RU003355"/>
    </source>
</evidence>
<keyword evidence="2 6" id="KW-0645">Protease</keyword>
<evidence type="ECO:0000256" key="5">
    <source>
        <dbReference type="PIRSR" id="PIRSR615500-1"/>
    </source>
</evidence>
<feature type="domain" description="Peptidase S8/S53" evidence="9">
    <location>
        <begin position="248"/>
        <end position="507"/>
    </location>
</feature>
<dbReference type="AlphaFoldDB" id="A0A6N3DRV2"/>
<accession>A0A6N3DRV2</accession>
<dbReference type="PANTHER" id="PTHR43806:SF11">
    <property type="entry name" value="CEREVISIN-RELATED"/>
    <property type="match status" value="1"/>
</dbReference>
<dbReference type="InterPro" id="IPR023827">
    <property type="entry name" value="Peptidase_S8_Asp-AS"/>
</dbReference>
<feature type="domain" description="Fervidolysin-like N-terminal prodomain" evidence="11">
    <location>
        <begin position="126"/>
        <end position="203"/>
    </location>
</feature>
<feature type="chain" id="PRO_5039415603" evidence="8">
    <location>
        <begin position="23"/>
        <end position="691"/>
    </location>
</feature>
<dbReference type="InterPro" id="IPR054399">
    <property type="entry name" value="Fervidolysin-like_N_prodom"/>
</dbReference>
<dbReference type="PRINTS" id="PR00723">
    <property type="entry name" value="SUBTILISIN"/>
</dbReference>
<dbReference type="Gene3D" id="3.40.50.200">
    <property type="entry name" value="Peptidase S8/S53 domain"/>
    <property type="match status" value="1"/>
</dbReference>
<feature type="signal peptide" evidence="8">
    <location>
        <begin position="1"/>
        <end position="22"/>
    </location>
</feature>